<name>A0AAU6PZP3_9DEIO</name>
<dbReference type="AlphaFoldDB" id="A0AAU6PZP3"/>
<dbReference type="InterPro" id="IPR007159">
    <property type="entry name" value="SpoVT-AbrB_dom"/>
</dbReference>
<dbReference type="EMBL" id="CP149782">
    <property type="protein sequence ID" value="WYF43545.1"/>
    <property type="molecule type" value="Genomic_DNA"/>
</dbReference>
<protein>
    <submittedName>
        <fullName evidence="2">AbrB/MazE/SpoVT family DNA-binding domain-containing protein</fullName>
    </submittedName>
</protein>
<organism evidence="2">
    <name type="scientific">Deinococcus sp. VB142</name>
    <dbReference type="NCBI Taxonomy" id="3112952"/>
    <lineage>
        <taxon>Bacteria</taxon>
        <taxon>Thermotogati</taxon>
        <taxon>Deinococcota</taxon>
        <taxon>Deinococci</taxon>
        <taxon>Deinococcales</taxon>
        <taxon>Deinococcaceae</taxon>
        <taxon>Deinococcus</taxon>
    </lineage>
</organism>
<dbReference type="Gene3D" id="2.10.260.10">
    <property type="match status" value="1"/>
</dbReference>
<proteinExistence type="predicted"/>
<evidence type="ECO:0000259" key="1">
    <source>
        <dbReference type="SMART" id="SM00966"/>
    </source>
</evidence>
<evidence type="ECO:0000313" key="2">
    <source>
        <dbReference type="EMBL" id="WYF43545.1"/>
    </source>
</evidence>
<dbReference type="InterPro" id="IPR037914">
    <property type="entry name" value="SpoVT-AbrB_sf"/>
</dbReference>
<dbReference type="NCBIfam" id="TIGR01439">
    <property type="entry name" value="lp_hng_hel_AbrB"/>
    <property type="match status" value="1"/>
</dbReference>
<dbReference type="GO" id="GO:0003677">
    <property type="term" value="F:DNA binding"/>
    <property type="evidence" value="ECO:0007669"/>
    <property type="project" value="UniProtKB-KW"/>
</dbReference>
<dbReference type="GeneID" id="59165805"/>
<dbReference type="RefSeq" id="WP_017870757.1">
    <property type="nucleotide sequence ID" value="NZ_CP149782.1"/>
</dbReference>
<dbReference type="SMART" id="SM00966">
    <property type="entry name" value="SpoVT_AbrB"/>
    <property type="match status" value="1"/>
</dbReference>
<keyword evidence="2" id="KW-0238">DNA-binding</keyword>
<sequence length="78" mass="8825">MTASVKVGKAFRIVLPPEFRELHGLQEGESLSVEMQDGRLTLVPLREKQQTIQARYKGRFPGMLEELLTERRAEAAGE</sequence>
<feature type="domain" description="SpoVT-AbrB" evidence="1">
    <location>
        <begin position="5"/>
        <end position="50"/>
    </location>
</feature>
<accession>A0AAU6PZP3</accession>
<dbReference type="SUPFAM" id="SSF89447">
    <property type="entry name" value="AbrB/MazE/MraZ-like"/>
    <property type="match status" value="1"/>
</dbReference>
<dbReference type="Pfam" id="PF04014">
    <property type="entry name" value="MazE_antitoxin"/>
    <property type="match status" value="1"/>
</dbReference>
<gene>
    <name evidence="2" type="ORF">WDJ50_08915</name>
</gene>
<reference evidence="2" key="1">
    <citation type="submission" date="2024-03" db="EMBL/GenBank/DDBJ databases">
        <title>Deinococcus weizhi sp. nov., isolated from human skin.</title>
        <authorList>
            <person name="Wei Z."/>
            <person name="Tian F."/>
            <person name="Yang C."/>
            <person name="Xin L.T."/>
            <person name="Wen Z.J."/>
            <person name="Lan K.C."/>
            <person name="Yu L."/>
            <person name="Zhe W."/>
            <person name="Dan F.D."/>
            <person name="Jun W."/>
            <person name="Rui Z."/>
            <person name="Yong X.J."/>
            <person name="Ting Y."/>
            <person name="Wei X."/>
            <person name="Xu Z.G."/>
            <person name="Xin Z."/>
            <person name="Dong F.G."/>
            <person name="Ni X.M."/>
            <person name="Zheng M.G."/>
            <person name="Chun Y."/>
            <person name="Qian W.X."/>
        </authorList>
    </citation>
    <scope>NUCLEOTIDE SEQUENCE</scope>
    <source>
        <strain evidence="2">VB142</strain>
    </source>
</reference>